<gene>
    <name evidence="2" type="ORF">FVP77_02480</name>
</gene>
<organism evidence="2 3">
    <name type="scientific">Microbacterium hatanonis</name>
    <dbReference type="NCBI Taxonomy" id="404366"/>
    <lineage>
        <taxon>Bacteria</taxon>
        <taxon>Bacillati</taxon>
        <taxon>Actinomycetota</taxon>
        <taxon>Actinomycetes</taxon>
        <taxon>Micrococcales</taxon>
        <taxon>Microbacteriaceae</taxon>
        <taxon>Microbacterium</taxon>
    </lineage>
</organism>
<dbReference type="RefSeq" id="WP_147893096.1">
    <property type="nucleotide sequence ID" value="NZ_BAAANR010000001.1"/>
</dbReference>
<feature type="domain" description="Restriction system protein Mrr-like N-terminal" evidence="1">
    <location>
        <begin position="11"/>
        <end position="98"/>
    </location>
</feature>
<comment type="caution">
    <text evidence="2">The sequence shown here is derived from an EMBL/GenBank/DDBJ whole genome shotgun (WGS) entry which is preliminary data.</text>
</comment>
<dbReference type="AlphaFoldDB" id="A0A5C8I355"/>
<dbReference type="OrthoDB" id="9802640at2"/>
<name>A0A5C8I355_9MICO</name>
<accession>A0A5C8I355</accession>
<dbReference type="Proteomes" id="UP000321034">
    <property type="component" value="Unassembled WGS sequence"/>
</dbReference>
<dbReference type="InterPro" id="IPR025745">
    <property type="entry name" value="Mrr-like_N_dom"/>
</dbReference>
<dbReference type="Pfam" id="PF14338">
    <property type="entry name" value="Mrr_N"/>
    <property type="match status" value="1"/>
</dbReference>
<proteinExistence type="predicted"/>
<evidence type="ECO:0000313" key="2">
    <source>
        <dbReference type="EMBL" id="TXK12365.1"/>
    </source>
</evidence>
<reference evidence="2 3" key="1">
    <citation type="submission" date="2019-08" db="EMBL/GenBank/DDBJ databases">
        <authorList>
            <person name="Dong K."/>
        </authorList>
    </citation>
    <scope>NUCLEOTIDE SEQUENCE [LARGE SCALE GENOMIC DNA]</scope>
    <source>
        <strain evidence="2 3">JCM14558</strain>
    </source>
</reference>
<dbReference type="EMBL" id="VRSV01000001">
    <property type="protein sequence ID" value="TXK12365.1"/>
    <property type="molecule type" value="Genomic_DNA"/>
</dbReference>
<keyword evidence="3" id="KW-1185">Reference proteome</keyword>
<evidence type="ECO:0000313" key="3">
    <source>
        <dbReference type="Proteomes" id="UP000321034"/>
    </source>
</evidence>
<protein>
    <recommendedName>
        <fullName evidence="1">Restriction system protein Mrr-like N-terminal domain-containing protein</fullName>
    </recommendedName>
</protein>
<evidence type="ECO:0000259" key="1">
    <source>
        <dbReference type="Pfam" id="PF14338"/>
    </source>
</evidence>
<sequence>MAFPHDDLIADELLKLLADQPDGRAHGPDTYEPLAKRFPELTEEDLASRVPTGERRWDSKVRFARLKLVNRGLVYPAKEGPSPQRGVWILTDPGMAVARGEAIENPTPADLSTGAEGIILGWNRSLWDGWDETYEGAINMVMAGATYETRWSVGSRVDVASGTDAWLLRQGGPYGIVGHGVVTSEPFEGEHFAKPGQTSRYVDVAFDVLLDEVDILSRDILEQAVPEVAWRYQFQSGNRIPAEINSQLVQLWNNHIS</sequence>